<accession>A0ABP7LN86</accession>
<dbReference type="Proteomes" id="UP001501000">
    <property type="component" value="Unassembled WGS sequence"/>
</dbReference>
<organism evidence="2 3">
    <name type="scientific">Streptomyces gulbargensis</name>
    <dbReference type="NCBI Taxonomy" id="364901"/>
    <lineage>
        <taxon>Bacteria</taxon>
        <taxon>Bacillati</taxon>
        <taxon>Actinomycetota</taxon>
        <taxon>Actinomycetes</taxon>
        <taxon>Kitasatosporales</taxon>
        <taxon>Streptomycetaceae</taxon>
        <taxon>Streptomyces</taxon>
    </lineage>
</organism>
<evidence type="ECO:0000256" key="1">
    <source>
        <dbReference type="SAM" id="MobiDB-lite"/>
    </source>
</evidence>
<name>A0ABP7LN86_9ACTN</name>
<feature type="region of interest" description="Disordered" evidence="1">
    <location>
        <begin position="46"/>
        <end position="71"/>
    </location>
</feature>
<comment type="caution">
    <text evidence="2">The sequence shown here is derived from an EMBL/GenBank/DDBJ whole genome shotgun (WGS) entry which is preliminary data.</text>
</comment>
<evidence type="ECO:0000313" key="2">
    <source>
        <dbReference type="EMBL" id="GAA3904260.1"/>
    </source>
</evidence>
<protein>
    <submittedName>
        <fullName evidence="2">Uncharacterized protein</fullName>
    </submittedName>
</protein>
<evidence type="ECO:0000313" key="3">
    <source>
        <dbReference type="Proteomes" id="UP001501000"/>
    </source>
</evidence>
<keyword evidence="3" id="KW-1185">Reference proteome</keyword>
<proteinExistence type="predicted"/>
<sequence length="71" mass="7285">MAVLVATVDDAAELLDGVLGLGLEPLVDAVEHIRLLANEATEESCHLSTGGIPDRDPAQQGADGGFTESGR</sequence>
<dbReference type="EMBL" id="BAABAJ010000003">
    <property type="protein sequence ID" value="GAA3904260.1"/>
    <property type="molecule type" value="Genomic_DNA"/>
</dbReference>
<gene>
    <name evidence="2" type="ORF">GCM10022244_13040</name>
</gene>
<reference evidence="3" key="1">
    <citation type="journal article" date="2019" name="Int. J. Syst. Evol. Microbiol.">
        <title>The Global Catalogue of Microorganisms (GCM) 10K type strain sequencing project: providing services to taxonomists for standard genome sequencing and annotation.</title>
        <authorList>
            <consortium name="The Broad Institute Genomics Platform"/>
            <consortium name="The Broad Institute Genome Sequencing Center for Infectious Disease"/>
            <person name="Wu L."/>
            <person name="Ma J."/>
        </authorList>
    </citation>
    <scope>NUCLEOTIDE SEQUENCE [LARGE SCALE GENOMIC DNA]</scope>
    <source>
        <strain evidence="3">JCM 16956</strain>
    </source>
</reference>